<dbReference type="InterPro" id="IPR019489">
    <property type="entry name" value="Clp_ATPase_C"/>
</dbReference>
<organism evidence="10 11">
    <name type="scientific">Rhodoplanes elegans</name>
    <dbReference type="NCBI Taxonomy" id="29408"/>
    <lineage>
        <taxon>Bacteria</taxon>
        <taxon>Pseudomonadati</taxon>
        <taxon>Pseudomonadota</taxon>
        <taxon>Alphaproteobacteria</taxon>
        <taxon>Hyphomicrobiales</taxon>
        <taxon>Nitrobacteraceae</taxon>
        <taxon>Rhodoplanes</taxon>
    </lineage>
</organism>
<dbReference type="Gene3D" id="3.40.50.300">
    <property type="entry name" value="P-loop containing nucleotide triphosphate hydrolases"/>
    <property type="match status" value="2"/>
</dbReference>
<keyword evidence="5 7" id="KW-0067">ATP-binding</keyword>
<dbReference type="GO" id="GO:0005524">
    <property type="term" value="F:ATP binding"/>
    <property type="evidence" value="ECO:0007669"/>
    <property type="project" value="UniProtKB-UniRule"/>
</dbReference>
<comment type="subcellular location">
    <subcellularLocation>
        <location evidence="1 7">Cytoplasm</location>
    </subcellularLocation>
</comment>
<evidence type="ECO:0000256" key="3">
    <source>
        <dbReference type="ARBA" id="ARBA00022490"/>
    </source>
</evidence>
<dbReference type="Pfam" id="PF00004">
    <property type="entry name" value="AAA"/>
    <property type="match status" value="1"/>
</dbReference>
<keyword evidence="6 7" id="KW-0143">Chaperone</keyword>
<dbReference type="Proteomes" id="UP000248863">
    <property type="component" value="Unassembled WGS sequence"/>
</dbReference>
<feature type="binding site" evidence="7">
    <location>
        <position position="249"/>
    </location>
    <ligand>
        <name>ATP</name>
        <dbReference type="ChEBI" id="CHEBI:30616"/>
    </ligand>
</feature>
<dbReference type="InterPro" id="IPR003593">
    <property type="entry name" value="AAA+_ATPase"/>
</dbReference>
<protein>
    <recommendedName>
        <fullName evidence="7">ATP-dependent protease ATPase subunit HslU</fullName>
    </recommendedName>
    <alternativeName>
        <fullName evidence="7">Unfoldase HslU</fullName>
    </alternativeName>
</protein>
<feature type="binding site" evidence="7">
    <location>
        <position position="18"/>
    </location>
    <ligand>
        <name>ATP</name>
        <dbReference type="ChEBI" id="CHEBI:30616"/>
    </ligand>
</feature>
<feature type="domain" description="Clp ATPase C-terminal" evidence="9">
    <location>
        <begin position="328"/>
        <end position="422"/>
    </location>
</feature>
<dbReference type="GO" id="GO:0043335">
    <property type="term" value="P:protein unfolding"/>
    <property type="evidence" value="ECO:0007669"/>
    <property type="project" value="UniProtKB-UniRule"/>
</dbReference>
<evidence type="ECO:0000256" key="1">
    <source>
        <dbReference type="ARBA" id="ARBA00004496"/>
    </source>
</evidence>
<dbReference type="AlphaFoldDB" id="A0A327K7U1"/>
<dbReference type="CDD" id="cd19498">
    <property type="entry name" value="RecA-like_HslU"/>
    <property type="match status" value="1"/>
</dbReference>
<keyword evidence="4 7" id="KW-0547">Nucleotide-binding</keyword>
<feature type="domain" description="AAA+ ATPase" evidence="8">
    <location>
        <begin position="49"/>
        <end position="325"/>
    </location>
</feature>
<feature type="binding site" evidence="7">
    <location>
        <position position="386"/>
    </location>
    <ligand>
        <name>ATP</name>
        <dbReference type="ChEBI" id="CHEBI:30616"/>
    </ligand>
</feature>
<dbReference type="GO" id="GO:0036402">
    <property type="term" value="F:proteasome-activating activity"/>
    <property type="evidence" value="ECO:0007669"/>
    <property type="project" value="UniProtKB-UniRule"/>
</dbReference>
<feature type="binding site" evidence="7">
    <location>
        <begin position="60"/>
        <end position="65"/>
    </location>
    <ligand>
        <name>ATP</name>
        <dbReference type="ChEBI" id="CHEBI:30616"/>
    </ligand>
</feature>
<dbReference type="GO" id="GO:0009376">
    <property type="term" value="C:HslUV protease complex"/>
    <property type="evidence" value="ECO:0007669"/>
    <property type="project" value="UniProtKB-UniRule"/>
</dbReference>
<dbReference type="PANTHER" id="PTHR48102:SF3">
    <property type="entry name" value="ATP-DEPENDENT PROTEASE ATPASE SUBUNIT HSLU"/>
    <property type="match status" value="1"/>
</dbReference>
<accession>A0A327K7U1</accession>
<evidence type="ECO:0000313" key="10">
    <source>
        <dbReference type="EMBL" id="RAI33745.1"/>
    </source>
</evidence>
<dbReference type="PANTHER" id="PTHR48102">
    <property type="entry name" value="ATP-DEPENDENT CLP PROTEASE ATP-BINDING SUBUNIT CLPX-LIKE, MITOCHONDRIAL-RELATED"/>
    <property type="match status" value="1"/>
</dbReference>
<gene>
    <name evidence="7" type="primary">hslU</name>
    <name evidence="10" type="ORF">CH338_22060</name>
</gene>
<dbReference type="InterPro" id="IPR004491">
    <property type="entry name" value="HslU"/>
</dbReference>
<dbReference type="RefSeq" id="WP_111359251.1">
    <property type="nucleotide sequence ID" value="NZ_NHSK01000070.1"/>
</dbReference>
<dbReference type="InterPro" id="IPR050052">
    <property type="entry name" value="ATP-dep_Clp_protease_ClpX"/>
</dbReference>
<dbReference type="NCBIfam" id="TIGR00390">
    <property type="entry name" value="hslU"/>
    <property type="match status" value="1"/>
</dbReference>
<sequence length="436" mass="47752">MTDFSPREIVSELDRFIIGQHDAKRAVAIALRNRWRRLQLDDRLREEVMPKNILMIGPTGVGKTEISRRLAKLAGAPFIKVEATKFTEVGYVGRDVEQIVRDLVEVGIALTRERKRKDVAARAHLAAEDRVVEALVGANASASTKEAFRRKVRSGEMDDKEIEIEVAAGGGGGMPMFEIPGMPGAQMGAVSLGDIFGKLGGGRTKTRKVTVKESYEILIAEESDKLLDQDAVVQEAIKTVENNGIVFLDEIDKICGRENRGGADVSREGVQRDLLPLIEGTSVSTKHGTVKTDHILFIASGAFHLAKPSDLLPELQGRLPIRVELKALTRDDFRRILTETEASLIKQYVALLKTEGVTLDFQESAIDAIADVAVSVNSTVENIGARRLQTVMERVLDEISFAAPDKAGETLVIDGDYVNSRVADLAKNADLSRFIL</sequence>
<evidence type="ECO:0000256" key="6">
    <source>
        <dbReference type="ARBA" id="ARBA00023186"/>
    </source>
</evidence>
<reference evidence="10 11" key="1">
    <citation type="submission" date="2017-07" db="EMBL/GenBank/DDBJ databases">
        <title>Draft Genome Sequences of Select Purple Nonsulfur Bacteria.</title>
        <authorList>
            <person name="Lasarre B."/>
            <person name="Mckinlay J.B."/>
        </authorList>
    </citation>
    <scope>NUCLEOTIDE SEQUENCE [LARGE SCALE GENOMIC DNA]</scope>
    <source>
        <strain evidence="10 11">DSM 11907</strain>
    </source>
</reference>
<evidence type="ECO:0000256" key="5">
    <source>
        <dbReference type="ARBA" id="ARBA00022840"/>
    </source>
</evidence>
<dbReference type="FunFam" id="3.40.50.300:FF:000213">
    <property type="entry name" value="ATP-dependent protease ATPase subunit HslU"/>
    <property type="match status" value="1"/>
</dbReference>
<comment type="function">
    <text evidence="7">ATPase subunit of a proteasome-like degradation complex; this subunit has chaperone activity. The binding of ATP and its subsequent hydrolysis by HslU are essential for unfolding of protein substrates subsequently hydrolyzed by HslV. HslU recognizes the N-terminal part of its protein substrates and unfolds these before they are guided to HslV for hydrolysis.</text>
</comment>
<dbReference type="Gene3D" id="1.10.8.60">
    <property type="match status" value="1"/>
</dbReference>
<proteinExistence type="inferred from homology"/>
<dbReference type="InterPro" id="IPR003959">
    <property type="entry name" value="ATPase_AAA_core"/>
</dbReference>
<comment type="caution">
    <text evidence="10">The sequence shown here is derived from an EMBL/GenBank/DDBJ whole genome shotgun (WGS) entry which is preliminary data.</text>
</comment>
<dbReference type="HAMAP" id="MF_00249">
    <property type="entry name" value="HslU"/>
    <property type="match status" value="1"/>
</dbReference>
<dbReference type="Pfam" id="PF07724">
    <property type="entry name" value="AAA_2"/>
    <property type="match status" value="1"/>
</dbReference>
<keyword evidence="11" id="KW-1185">Reference proteome</keyword>
<feature type="binding site" evidence="7">
    <location>
        <position position="314"/>
    </location>
    <ligand>
        <name>ATP</name>
        <dbReference type="ChEBI" id="CHEBI:30616"/>
    </ligand>
</feature>
<name>A0A327K7U1_9BRAD</name>
<evidence type="ECO:0000256" key="2">
    <source>
        <dbReference type="ARBA" id="ARBA00009771"/>
    </source>
</evidence>
<evidence type="ECO:0000256" key="7">
    <source>
        <dbReference type="HAMAP-Rule" id="MF_00249"/>
    </source>
</evidence>
<dbReference type="FunFam" id="3.40.50.300:FF:000220">
    <property type="entry name" value="ATP-dependent protease ATPase subunit HslU"/>
    <property type="match status" value="1"/>
</dbReference>
<dbReference type="SUPFAM" id="SSF52540">
    <property type="entry name" value="P-loop containing nucleoside triphosphate hydrolases"/>
    <property type="match status" value="1"/>
</dbReference>
<dbReference type="SMART" id="SM01086">
    <property type="entry name" value="ClpB_D2-small"/>
    <property type="match status" value="1"/>
</dbReference>
<dbReference type="OrthoDB" id="9804062at2"/>
<evidence type="ECO:0000259" key="9">
    <source>
        <dbReference type="SMART" id="SM01086"/>
    </source>
</evidence>
<comment type="subunit">
    <text evidence="7">A double ring-shaped homohexamer of HslV is capped on each side by a ring-shaped HslU homohexamer. The assembly of the HslU/HslV complex is dependent on binding of ATP.</text>
</comment>
<evidence type="ECO:0000259" key="8">
    <source>
        <dbReference type="SMART" id="SM00382"/>
    </source>
</evidence>
<dbReference type="NCBIfam" id="NF003544">
    <property type="entry name" value="PRK05201.1"/>
    <property type="match status" value="1"/>
</dbReference>
<evidence type="ECO:0000256" key="4">
    <source>
        <dbReference type="ARBA" id="ARBA00022741"/>
    </source>
</evidence>
<dbReference type="GO" id="GO:0016887">
    <property type="term" value="F:ATP hydrolysis activity"/>
    <property type="evidence" value="ECO:0007669"/>
    <property type="project" value="InterPro"/>
</dbReference>
<evidence type="ECO:0000313" key="11">
    <source>
        <dbReference type="Proteomes" id="UP000248863"/>
    </source>
</evidence>
<comment type="similarity">
    <text evidence="2 7">Belongs to the ClpX chaperone family. HslU subfamily.</text>
</comment>
<dbReference type="EMBL" id="NPEU01000343">
    <property type="protein sequence ID" value="RAI33745.1"/>
    <property type="molecule type" value="Genomic_DNA"/>
</dbReference>
<keyword evidence="3 7" id="KW-0963">Cytoplasm</keyword>
<dbReference type="SMART" id="SM00382">
    <property type="entry name" value="AAA"/>
    <property type="match status" value="1"/>
</dbReference>
<dbReference type="InterPro" id="IPR027417">
    <property type="entry name" value="P-loop_NTPase"/>
</dbReference>
<dbReference type="GO" id="GO:0008233">
    <property type="term" value="F:peptidase activity"/>
    <property type="evidence" value="ECO:0007669"/>
    <property type="project" value="InterPro"/>
</dbReference>